<keyword evidence="3" id="KW-1185">Reference proteome</keyword>
<evidence type="ECO:0000256" key="1">
    <source>
        <dbReference type="SAM" id="MobiDB-lite"/>
    </source>
</evidence>
<proteinExistence type="predicted"/>
<dbReference type="AlphaFoldDB" id="A0A2R6S5H1"/>
<evidence type="ECO:0000313" key="2">
    <source>
        <dbReference type="EMBL" id="PSS37537.1"/>
    </source>
</evidence>
<dbReference type="Proteomes" id="UP000186601">
    <property type="component" value="Unassembled WGS sequence"/>
</dbReference>
<accession>A0A2R6S5H1</accession>
<gene>
    <name evidence="2" type="ORF">PHLCEN_2v613</name>
</gene>
<name>A0A2R6S5H1_9APHY</name>
<dbReference type="EMBL" id="MLYV02000038">
    <property type="protein sequence ID" value="PSS37537.1"/>
    <property type="molecule type" value="Genomic_DNA"/>
</dbReference>
<feature type="compositionally biased region" description="Low complexity" evidence="1">
    <location>
        <begin position="278"/>
        <end position="306"/>
    </location>
</feature>
<comment type="caution">
    <text evidence="2">The sequence shown here is derived from an EMBL/GenBank/DDBJ whole genome shotgun (WGS) entry which is preliminary data.</text>
</comment>
<protein>
    <submittedName>
        <fullName evidence="2">Uncharacterized protein</fullName>
    </submittedName>
</protein>
<reference evidence="2 3" key="1">
    <citation type="submission" date="2018-02" db="EMBL/GenBank/DDBJ databases">
        <title>Genome sequence of the basidiomycete white-rot fungus Phlebia centrifuga.</title>
        <authorList>
            <person name="Granchi Z."/>
            <person name="Peng M."/>
            <person name="de Vries R.P."/>
            <person name="Hilden K."/>
            <person name="Makela M.R."/>
            <person name="Grigoriev I."/>
            <person name="Riley R."/>
        </authorList>
    </citation>
    <scope>NUCLEOTIDE SEQUENCE [LARGE SCALE GENOMIC DNA]</scope>
    <source>
        <strain evidence="2 3">FBCC195</strain>
    </source>
</reference>
<organism evidence="2 3">
    <name type="scientific">Hermanssonia centrifuga</name>
    <dbReference type="NCBI Taxonomy" id="98765"/>
    <lineage>
        <taxon>Eukaryota</taxon>
        <taxon>Fungi</taxon>
        <taxon>Dikarya</taxon>
        <taxon>Basidiomycota</taxon>
        <taxon>Agaricomycotina</taxon>
        <taxon>Agaricomycetes</taxon>
        <taxon>Polyporales</taxon>
        <taxon>Meruliaceae</taxon>
        <taxon>Hermanssonia</taxon>
    </lineage>
</organism>
<sequence length="386" mass="41756">MFHSSPSAKSSVPQSHGVKLLGQHLFQNIVARGDQYKCSAWDALFAAKSEVGEDTFLDLQVVHDALSIDREELAEVIDHTVPLSLEWVSRAKSYKSQAKDFLTAVQRTLQQGRPQQKAPPTLTQPPTTIQISKGSALEHCHRDVVECTNCLVQFTQMPQGTTHHVTSCPCSIRRTLISNEPVLGTAETETKYNDATHDSPPLVPTMRELLMSVTAPLDKETKQAIGGLMKSAGCDMDGDFFMNELLRRHSRYNASLSSTPRGPALDVSQSQHVRSKSVKSTASTTSSSESDASSESASSSSSASPSRAQDKTPPAPRSPLRLKIKASGSVPLSKELVRLLEALCPNEAYNRVGKEAGVSLDNLSETSSILVSPYGPSRSTTLDSIP</sequence>
<evidence type="ECO:0000313" key="3">
    <source>
        <dbReference type="Proteomes" id="UP000186601"/>
    </source>
</evidence>
<feature type="region of interest" description="Disordered" evidence="1">
    <location>
        <begin position="254"/>
        <end position="323"/>
    </location>
</feature>